<dbReference type="InterPro" id="IPR036322">
    <property type="entry name" value="WD40_repeat_dom_sf"/>
</dbReference>
<keyword evidence="1" id="KW-1185">Reference proteome</keyword>
<sequence>MFTNKPTPVEGQTPVQDQTLEHGFQTLFTKASKCLTMHYNSHLKEFVLLEPNNIVRTFDKNGRQKGSYQLNGHFENKVEITKTNQKGSHQFNGELGNKMEFEIGPHQMNVEFENKMDFELTKINHQVNEEFRSEEEIEITKMNHKGSHQMNGEFGNKIDYEKESHQVNAEFGNKLLFKITKLIYMDCHQRYIFYGASGVLITDTEFKILQLLPVGTLLSVGAQIQPIGRSDGAQIQNMGGRSGVQIPPIGRSVGEQIPTLGRTDGTQIPTIGSAGAQIQTILLDNEIIPNIVYIVFDSTIDVYSARFRLMTSVNILSGEPIQGCELCCRKHLVCSFNEKIGLVSVKRNRIVAMRNNVDGVKVSALVKYKTLDLIFTGDEKGLLTAWDHDLKVVFKVQINETAVKKLIPNFSQTSMVVLSVDNVVVFNVKNQTVAQTISCKDVEDVVLNEPEDMVIQTPHQIRVMKMMTDSEFQSNFYGCFECRQRCRF</sequence>
<organism evidence="1 2">
    <name type="scientific">Diaphorina citri</name>
    <name type="common">Asian citrus psyllid</name>
    <dbReference type="NCBI Taxonomy" id="121845"/>
    <lineage>
        <taxon>Eukaryota</taxon>
        <taxon>Metazoa</taxon>
        <taxon>Ecdysozoa</taxon>
        <taxon>Arthropoda</taxon>
        <taxon>Hexapoda</taxon>
        <taxon>Insecta</taxon>
        <taxon>Pterygota</taxon>
        <taxon>Neoptera</taxon>
        <taxon>Paraneoptera</taxon>
        <taxon>Hemiptera</taxon>
        <taxon>Sternorrhyncha</taxon>
        <taxon>Psylloidea</taxon>
        <taxon>Psyllidae</taxon>
        <taxon>Diaphorininae</taxon>
        <taxon>Diaphorina</taxon>
    </lineage>
</organism>
<name>A0A1S3DJG6_DIACI</name>
<dbReference type="KEGG" id="dci:103519685"/>
<evidence type="ECO:0000313" key="1">
    <source>
        <dbReference type="Proteomes" id="UP000079169"/>
    </source>
</evidence>
<proteinExistence type="predicted"/>
<reference evidence="2" key="1">
    <citation type="submission" date="2025-08" db="UniProtKB">
        <authorList>
            <consortium name="RefSeq"/>
        </authorList>
    </citation>
    <scope>IDENTIFICATION</scope>
</reference>
<accession>A0A1S3DJG6</accession>
<dbReference type="GeneID" id="103519685"/>
<gene>
    <name evidence="2" type="primary">LOC103519685</name>
</gene>
<dbReference type="PaxDb" id="121845-A0A1S3DJG6"/>
<dbReference type="Proteomes" id="UP000079169">
    <property type="component" value="Unplaced"/>
</dbReference>
<protein>
    <submittedName>
        <fullName evidence="2">Uncharacterized protein LOC103519685</fullName>
    </submittedName>
</protein>
<dbReference type="SUPFAM" id="SSF50978">
    <property type="entry name" value="WD40 repeat-like"/>
    <property type="match status" value="1"/>
</dbReference>
<dbReference type="RefSeq" id="XP_008482997.1">
    <property type="nucleotide sequence ID" value="XM_008484775.2"/>
</dbReference>
<dbReference type="AlphaFoldDB" id="A0A1S3DJG6"/>
<evidence type="ECO:0000313" key="2">
    <source>
        <dbReference type="RefSeq" id="XP_008482997.1"/>
    </source>
</evidence>